<sequence length="85" mass="8494">MIFSSTLVFSGSARAEPGVEFSGGAGFGVLAAGITPGRFAISPSASLGLRGERGFFVARDTISFLGANGGRFGFNNETTVGGGLS</sequence>
<accession>A0A9X3X0T1</accession>
<organism evidence="1 2">
    <name type="scientific">Polyangium jinanense</name>
    <dbReference type="NCBI Taxonomy" id="2829994"/>
    <lineage>
        <taxon>Bacteria</taxon>
        <taxon>Pseudomonadati</taxon>
        <taxon>Myxococcota</taxon>
        <taxon>Polyangia</taxon>
        <taxon>Polyangiales</taxon>
        <taxon>Polyangiaceae</taxon>
        <taxon>Polyangium</taxon>
    </lineage>
</organism>
<reference evidence="1 2" key="1">
    <citation type="submission" date="2021-04" db="EMBL/GenBank/DDBJ databases">
        <title>Genome analysis of Polyangium sp.</title>
        <authorList>
            <person name="Li Y."/>
            <person name="Wang J."/>
        </authorList>
    </citation>
    <scope>NUCLEOTIDE SEQUENCE [LARGE SCALE GENOMIC DNA]</scope>
    <source>
        <strain evidence="1 2">SDU14</strain>
    </source>
</reference>
<comment type="caution">
    <text evidence="1">The sequence shown here is derived from an EMBL/GenBank/DDBJ whole genome shotgun (WGS) entry which is preliminary data.</text>
</comment>
<dbReference type="EMBL" id="JAGTJJ010000006">
    <property type="protein sequence ID" value="MDC3981984.1"/>
    <property type="molecule type" value="Genomic_DNA"/>
</dbReference>
<gene>
    <name evidence="1" type="ORF">KEG57_15815</name>
</gene>
<evidence type="ECO:0000313" key="1">
    <source>
        <dbReference type="EMBL" id="MDC3981984.1"/>
    </source>
</evidence>
<proteinExistence type="predicted"/>
<protein>
    <submittedName>
        <fullName evidence="1">Uncharacterized protein</fullName>
    </submittedName>
</protein>
<dbReference type="AlphaFoldDB" id="A0A9X3X0T1"/>
<dbReference type="Proteomes" id="UP001151081">
    <property type="component" value="Unassembled WGS sequence"/>
</dbReference>
<dbReference type="RefSeq" id="WP_272418793.1">
    <property type="nucleotide sequence ID" value="NZ_JAGTJJ010000006.1"/>
</dbReference>
<name>A0A9X3X0T1_9BACT</name>
<evidence type="ECO:0000313" key="2">
    <source>
        <dbReference type="Proteomes" id="UP001151081"/>
    </source>
</evidence>
<keyword evidence="2" id="KW-1185">Reference proteome</keyword>